<dbReference type="OrthoDB" id="5341873at2759"/>
<dbReference type="EMBL" id="JAAAPX010000047">
    <property type="protein sequence ID" value="KAF4237132.1"/>
    <property type="molecule type" value="Genomic_DNA"/>
</dbReference>
<protein>
    <recommendedName>
        <fullName evidence="3">STE24 endopeptidase</fullName>
    </recommendedName>
</protein>
<reference evidence="1" key="1">
    <citation type="journal article" date="2020" name="bioRxiv">
        <title>Genomic and phenotypic heterogeneity of clinical isolates of the human pathogens Aspergillus fumigatus, Aspergillus lentulus and Aspergillus fumigatiaffinis.</title>
        <authorList>
            <person name="dos Santos R.A.C."/>
            <person name="Steenwyk J.L."/>
            <person name="Rivero-Menendez O."/>
            <person name="Mead M.E."/>
            <person name="Silva L.P."/>
            <person name="Bastos R.W."/>
            <person name="Alastruey-Izquierdo A."/>
            <person name="Goldman G.H."/>
            <person name="Rokas A."/>
        </authorList>
    </citation>
    <scope>NUCLEOTIDE SEQUENCE</scope>
    <source>
        <strain evidence="1">CNM-CM6805</strain>
    </source>
</reference>
<dbReference type="AlphaFoldDB" id="A0A8H4MA07"/>
<organism evidence="1 2">
    <name type="scientific">Aspergillus fumigatiaffinis</name>
    <dbReference type="NCBI Taxonomy" id="340414"/>
    <lineage>
        <taxon>Eukaryota</taxon>
        <taxon>Fungi</taxon>
        <taxon>Dikarya</taxon>
        <taxon>Ascomycota</taxon>
        <taxon>Pezizomycotina</taxon>
        <taxon>Eurotiomycetes</taxon>
        <taxon>Eurotiomycetidae</taxon>
        <taxon>Eurotiales</taxon>
        <taxon>Aspergillaceae</taxon>
        <taxon>Aspergillus</taxon>
        <taxon>Aspergillus subgen. Fumigati</taxon>
    </lineage>
</organism>
<evidence type="ECO:0008006" key="3">
    <source>
        <dbReference type="Google" id="ProtNLM"/>
    </source>
</evidence>
<gene>
    <name evidence="1" type="ORF">CNMCM6805_007081</name>
</gene>
<proteinExistence type="predicted"/>
<sequence length="70" mass="7993">MVTAAAAWAIWGGDMFPSEPDPTGDPEDWTADEMRRWLRNRALLPTEQATRDELLERVKVNLRVPPRSTT</sequence>
<evidence type="ECO:0000313" key="2">
    <source>
        <dbReference type="Proteomes" id="UP000653565"/>
    </source>
</evidence>
<evidence type="ECO:0000313" key="1">
    <source>
        <dbReference type="EMBL" id="KAF4237132.1"/>
    </source>
</evidence>
<reference evidence="1" key="2">
    <citation type="submission" date="2020-04" db="EMBL/GenBank/DDBJ databases">
        <authorList>
            <person name="Santos R.A.C."/>
            <person name="Steenwyk J.L."/>
            <person name="Rivero-Menendez O."/>
            <person name="Mead M.E."/>
            <person name="Silva L.P."/>
            <person name="Bastos R.W."/>
            <person name="Alastruey-Izquierdo A."/>
            <person name="Goldman G.H."/>
            <person name="Rokas A."/>
        </authorList>
    </citation>
    <scope>NUCLEOTIDE SEQUENCE</scope>
    <source>
        <strain evidence="1">CNM-CM6805</strain>
    </source>
</reference>
<dbReference type="Proteomes" id="UP000653565">
    <property type="component" value="Unassembled WGS sequence"/>
</dbReference>
<comment type="caution">
    <text evidence="1">The sequence shown here is derived from an EMBL/GenBank/DDBJ whole genome shotgun (WGS) entry which is preliminary data.</text>
</comment>
<name>A0A8H4MA07_9EURO</name>
<keyword evidence="2" id="KW-1185">Reference proteome</keyword>
<accession>A0A8H4MA07</accession>